<dbReference type="Proteomes" id="UP001497623">
    <property type="component" value="Unassembled WGS sequence"/>
</dbReference>
<name>A0AAV2RKZ1_MEGNR</name>
<dbReference type="EMBL" id="CAXKWB010026336">
    <property type="protein sequence ID" value="CAL4130010.1"/>
    <property type="molecule type" value="Genomic_DNA"/>
</dbReference>
<reference evidence="1 2" key="1">
    <citation type="submission" date="2024-05" db="EMBL/GenBank/DDBJ databases">
        <authorList>
            <person name="Wallberg A."/>
        </authorList>
    </citation>
    <scope>NUCLEOTIDE SEQUENCE [LARGE SCALE GENOMIC DNA]</scope>
</reference>
<evidence type="ECO:0000313" key="1">
    <source>
        <dbReference type="EMBL" id="CAL4130010.1"/>
    </source>
</evidence>
<feature type="non-terminal residue" evidence="1">
    <location>
        <position position="1"/>
    </location>
</feature>
<sequence>GMLELDFSTIEGTAKASSIWSSHFSAENGFIGPGFTWSSGSGDPAPQSIWYEFDNVLRVVQYSFQSRTDVGGPLEYEIALEGPQSYEFWGSNDTDCSKHHTREVLQAEKPGTPFTRQNNPKVENVDNPASYRCYGFTVYSTPGIIFDVPGRQHITISNIRYFYIKEGPGPVFQSFRGSSSFQHPTSQRK</sequence>
<keyword evidence="2" id="KW-1185">Reference proteome</keyword>
<gene>
    <name evidence="1" type="ORF">MNOR_LOCUS26402</name>
</gene>
<comment type="caution">
    <text evidence="1">The sequence shown here is derived from an EMBL/GenBank/DDBJ whole genome shotgun (WGS) entry which is preliminary data.</text>
</comment>
<organism evidence="1 2">
    <name type="scientific">Meganyctiphanes norvegica</name>
    <name type="common">Northern krill</name>
    <name type="synonym">Thysanopoda norvegica</name>
    <dbReference type="NCBI Taxonomy" id="48144"/>
    <lineage>
        <taxon>Eukaryota</taxon>
        <taxon>Metazoa</taxon>
        <taxon>Ecdysozoa</taxon>
        <taxon>Arthropoda</taxon>
        <taxon>Crustacea</taxon>
        <taxon>Multicrustacea</taxon>
        <taxon>Malacostraca</taxon>
        <taxon>Eumalacostraca</taxon>
        <taxon>Eucarida</taxon>
        <taxon>Euphausiacea</taxon>
        <taxon>Euphausiidae</taxon>
        <taxon>Meganyctiphanes</taxon>
    </lineage>
</organism>
<proteinExistence type="predicted"/>
<dbReference type="AlphaFoldDB" id="A0AAV2RKZ1"/>
<protein>
    <submittedName>
        <fullName evidence="1">Uncharacterized protein</fullName>
    </submittedName>
</protein>
<accession>A0AAV2RKZ1</accession>
<evidence type="ECO:0000313" key="2">
    <source>
        <dbReference type="Proteomes" id="UP001497623"/>
    </source>
</evidence>